<evidence type="ECO:0000313" key="3">
    <source>
        <dbReference type="Proteomes" id="UP000184292"/>
    </source>
</evidence>
<dbReference type="STRING" id="1447782.SAMN05444417_2609"/>
<reference evidence="2 3" key="1">
    <citation type="submission" date="2016-11" db="EMBL/GenBank/DDBJ databases">
        <authorList>
            <person name="Jaros S."/>
            <person name="Januszkiewicz K."/>
            <person name="Wedrychowicz H."/>
        </authorList>
    </citation>
    <scope>NUCLEOTIDE SEQUENCE [LARGE SCALE GENOMIC DNA]</scope>
    <source>
        <strain evidence="2 3">DSM 100565</strain>
    </source>
</reference>
<proteinExistence type="predicted"/>
<dbReference type="OrthoDB" id="9807890at2"/>
<dbReference type="PANTHER" id="PTHR42850:SF4">
    <property type="entry name" value="ZINC-DEPENDENT ENDOPOLYPHOSPHATASE"/>
    <property type="match status" value="1"/>
</dbReference>
<dbReference type="InterPro" id="IPR050126">
    <property type="entry name" value="Ap4A_hydrolase"/>
</dbReference>
<dbReference type="SUPFAM" id="SSF56300">
    <property type="entry name" value="Metallo-dependent phosphatases"/>
    <property type="match status" value="1"/>
</dbReference>
<dbReference type="InterPro" id="IPR004843">
    <property type="entry name" value="Calcineurin-like_PHP"/>
</dbReference>
<keyword evidence="3" id="KW-1185">Reference proteome</keyword>
<dbReference type="InterPro" id="IPR029052">
    <property type="entry name" value="Metallo-depent_PP-like"/>
</dbReference>
<sequence length="258" mass="28576">MSIYAIGDIHGQSAMLDEALDRIERDGGRDARIVFLGDYTDRGPDSRGVLDRLSTGLAEGRNWAPIKGNHDRMFERFLDSGQVHDARIASGKGWLHPALGGQRTLGSYGEVFLHPDNGGRDTLLSYEVDLSDADRSDDIAAAAREAVPRAHLRFLRDLPLMHREDGLLFVHAGLRPGVPVEEQDEEDLLWIREGFLEEDHDFGPLVVHGHTALHYPQAYRTRVNLDGGAGYGRELVPAVFEDGAAWLLTRVGRQALVP</sequence>
<evidence type="ECO:0000313" key="2">
    <source>
        <dbReference type="EMBL" id="SHJ03466.1"/>
    </source>
</evidence>
<dbReference type="GO" id="GO:0110154">
    <property type="term" value="P:RNA decapping"/>
    <property type="evidence" value="ECO:0007669"/>
    <property type="project" value="TreeGrafter"/>
</dbReference>
<dbReference type="PANTHER" id="PTHR42850">
    <property type="entry name" value="METALLOPHOSPHOESTERASE"/>
    <property type="match status" value="1"/>
</dbReference>
<dbReference type="AlphaFoldDB" id="A0A1M6G0L6"/>
<gene>
    <name evidence="2" type="ORF">SAMN05444417_2609</name>
</gene>
<dbReference type="GO" id="GO:0005737">
    <property type="term" value="C:cytoplasm"/>
    <property type="evidence" value="ECO:0007669"/>
    <property type="project" value="TreeGrafter"/>
</dbReference>
<organism evidence="2 3">
    <name type="scientific">Wenxinia saemankumensis</name>
    <dbReference type="NCBI Taxonomy" id="1447782"/>
    <lineage>
        <taxon>Bacteria</taxon>
        <taxon>Pseudomonadati</taxon>
        <taxon>Pseudomonadota</taxon>
        <taxon>Alphaproteobacteria</taxon>
        <taxon>Rhodobacterales</taxon>
        <taxon>Roseobacteraceae</taxon>
        <taxon>Wenxinia</taxon>
    </lineage>
</organism>
<protein>
    <submittedName>
        <fullName evidence="2">Serine/threonine protein phosphatase 1</fullName>
    </submittedName>
</protein>
<dbReference type="EMBL" id="FQYO01000004">
    <property type="protein sequence ID" value="SHJ03466.1"/>
    <property type="molecule type" value="Genomic_DNA"/>
</dbReference>
<accession>A0A1M6G0L6</accession>
<dbReference type="RefSeq" id="WP_073331263.1">
    <property type="nucleotide sequence ID" value="NZ_FQYO01000004.1"/>
</dbReference>
<dbReference type="Proteomes" id="UP000184292">
    <property type="component" value="Unassembled WGS sequence"/>
</dbReference>
<name>A0A1M6G0L6_9RHOB</name>
<evidence type="ECO:0000259" key="1">
    <source>
        <dbReference type="Pfam" id="PF00149"/>
    </source>
</evidence>
<dbReference type="Pfam" id="PF00149">
    <property type="entry name" value="Metallophos"/>
    <property type="match status" value="1"/>
</dbReference>
<dbReference type="GO" id="GO:0008803">
    <property type="term" value="F:bis(5'-nucleosyl)-tetraphosphatase (symmetrical) activity"/>
    <property type="evidence" value="ECO:0007669"/>
    <property type="project" value="TreeGrafter"/>
</dbReference>
<feature type="domain" description="Calcineurin-like phosphoesterase" evidence="1">
    <location>
        <begin position="1"/>
        <end position="211"/>
    </location>
</feature>
<dbReference type="Gene3D" id="3.60.21.10">
    <property type="match status" value="1"/>
</dbReference>
<dbReference type="GO" id="GO:0016791">
    <property type="term" value="F:phosphatase activity"/>
    <property type="evidence" value="ECO:0007669"/>
    <property type="project" value="TreeGrafter"/>
</dbReference>